<reference evidence="5 6" key="1">
    <citation type="submission" date="2016-03" db="EMBL/GenBank/DDBJ databases">
        <title>How can Kluyveromyces marxianus grow so fast - potential evolutionary course in Saccharomyces Complex revealed by comparative genomics.</title>
        <authorList>
            <person name="Mo W."/>
            <person name="Lu W."/>
            <person name="Yang X."/>
            <person name="Qi J."/>
            <person name="Lv H."/>
        </authorList>
    </citation>
    <scope>NUCLEOTIDE SEQUENCE [LARGE SCALE GENOMIC DNA]</scope>
    <source>
        <strain evidence="5 6">FIM1</strain>
    </source>
</reference>
<keyword evidence="2" id="KW-0442">Lipid degradation</keyword>
<comment type="similarity">
    <text evidence="1">Belongs to the putative lipase ROG1 family.</text>
</comment>
<dbReference type="PANTHER" id="PTHR12482">
    <property type="entry name" value="LIPASE ROG1-RELATED-RELATED"/>
    <property type="match status" value="1"/>
</dbReference>
<feature type="domain" description="DUF676" evidence="4">
    <location>
        <begin position="19"/>
        <end position="223"/>
    </location>
</feature>
<accession>A0ABX6EWK2</accession>
<evidence type="ECO:0000313" key="5">
    <source>
        <dbReference type="EMBL" id="QGN15269.1"/>
    </source>
</evidence>
<keyword evidence="3" id="KW-0472">Membrane</keyword>
<keyword evidence="6" id="KW-1185">Reference proteome</keyword>
<dbReference type="EMBL" id="CP015056">
    <property type="protein sequence ID" value="QGN15269.1"/>
    <property type="molecule type" value="Genomic_DNA"/>
</dbReference>
<dbReference type="Pfam" id="PF05057">
    <property type="entry name" value="DUF676"/>
    <property type="match status" value="1"/>
</dbReference>
<protein>
    <submittedName>
        <fullName evidence="5">Lipase YOR059C</fullName>
    </submittedName>
</protein>
<evidence type="ECO:0000256" key="2">
    <source>
        <dbReference type="ARBA" id="ARBA00022963"/>
    </source>
</evidence>
<evidence type="ECO:0000259" key="4">
    <source>
        <dbReference type="Pfam" id="PF05057"/>
    </source>
</evidence>
<gene>
    <name evidence="5" type="primary">LPL1</name>
    <name evidence="5" type="ORF">FIM1_1958</name>
</gene>
<sequence>MQPKKAGSSDSMTNGPNDRKKHLFILVHGLWGNHKHMDSIKEMMEKKLDGIDDIVIFKPENSGYIKTLHGIRVVSYNVLDEICQFVKDYGVERFDRVSMIGYSMGGLVSRFIIGKMVTECKDIFGNMTPVIFMTFATPHLGVNFFLPADVKRRTVYRRVLNTVLTGLGKTILGRSGSEIFISNKNDRILVDISQGEYLYGLSRFKHRVCFANVKNDRTVAFYTAIIGNCDPFIETANTLDYRFNHDLPIDVNNYPVQPRILVLDELDPTVYRAKEEKPPVSLKHRVNRILFLMLLLMVFLPLAILINTFGTCYSYITTSRHHALLKKGRHKVQSHEDMFTSLMSSLRSMIGDTINDEQDKGQDNDSDWSLDKNTLSRTITNDSALMNDAWEKFIHSYSKVWSHDKFPSLPFDESRTTIYQNLSKLSWIRIPVYVKAMNAHDGIVARKGLDKASPYGVANVMFACELINHLLE</sequence>
<dbReference type="InterPro" id="IPR029058">
    <property type="entry name" value="AB_hydrolase_fold"/>
</dbReference>
<evidence type="ECO:0000313" key="6">
    <source>
        <dbReference type="Proteomes" id="UP000422736"/>
    </source>
</evidence>
<keyword evidence="3" id="KW-1133">Transmembrane helix</keyword>
<evidence type="ECO:0000256" key="1">
    <source>
        <dbReference type="ARBA" id="ARBA00007920"/>
    </source>
</evidence>
<evidence type="ECO:0000256" key="3">
    <source>
        <dbReference type="SAM" id="Phobius"/>
    </source>
</evidence>
<dbReference type="Proteomes" id="UP000422736">
    <property type="component" value="Chromosome 3"/>
</dbReference>
<organism evidence="5 6">
    <name type="scientific">Kluyveromyces marxianus</name>
    <name type="common">Yeast</name>
    <name type="synonym">Candida kefyr</name>
    <dbReference type="NCBI Taxonomy" id="4911"/>
    <lineage>
        <taxon>Eukaryota</taxon>
        <taxon>Fungi</taxon>
        <taxon>Dikarya</taxon>
        <taxon>Ascomycota</taxon>
        <taxon>Saccharomycotina</taxon>
        <taxon>Saccharomycetes</taxon>
        <taxon>Saccharomycetales</taxon>
        <taxon>Saccharomycetaceae</taxon>
        <taxon>Kluyveromyces</taxon>
    </lineage>
</organism>
<keyword evidence="3" id="KW-0812">Transmembrane</keyword>
<dbReference type="SUPFAM" id="SSF53474">
    <property type="entry name" value="alpha/beta-Hydrolases"/>
    <property type="match status" value="1"/>
</dbReference>
<name>A0ABX6EWK2_KLUMA</name>
<feature type="transmembrane region" description="Helical" evidence="3">
    <location>
        <begin position="289"/>
        <end position="310"/>
    </location>
</feature>
<dbReference type="InterPro" id="IPR044294">
    <property type="entry name" value="Lipase-like"/>
</dbReference>
<dbReference type="InterPro" id="IPR007751">
    <property type="entry name" value="DUF676_lipase-like"/>
</dbReference>
<proteinExistence type="inferred from homology"/>
<dbReference type="Gene3D" id="3.40.50.1820">
    <property type="entry name" value="alpha/beta hydrolase"/>
    <property type="match status" value="1"/>
</dbReference>
<dbReference type="PANTHER" id="PTHR12482:SF24">
    <property type="entry name" value="LIPID DROPLET PHOSPHOLIPASE 1"/>
    <property type="match status" value="1"/>
</dbReference>
<keyword evidence="2" id="KW-0443">Lipid metabolism</keyword>